<dbReference type="GO" id="GO:0005886">
    <property type="term" value="C:plasma membrane"/>
    <property type="evidence" value="ECO:0007669"/>
    <property type="project" value="UniProtKB-SubCell"/>
</dbReference>
<comment type="subcellular location">
    <subcellularLocation>
        <location evidence="1">Cell membrane</location>
        <topology evidence="1">Multi-pass membrane protein</topology>
    </subcellularLocation>
</comment>
<protein>
    <recommendedName>
        <fullName evidence="8">VTT domain-containing protein</fullName>
    </recommendedName>
</protein>
<dbReference type="EMBL" id="JABMIG020000001">
    <property type="protein sequence ID" value="KAL3805801.1"/>
    <property type="molecule type" value="Genomic_DNA"/>
</dbReference>
<feature type="signal peptide" evidence="7">
    <location>
        <begin position="1"/>
        <end position="19"/>
    </location>
</feature>
<evidence type="ECO:0000256" key="3">
    <source>
        <dbReference type="ARBA" id="ARBA00022692"/>
    </source>
</evidence>
<dbReference type="Pfam" id="PF09335">
    <property type="entry name" value="VTT_dom"/>
    <property type="match status" value="1"/>
</dbReference>
<evidence type="ECO:0000313" key="10">
    <source>
        <dbReference type="Proteomes" id="UP001516023"/>
    </source>
</evidence>
<evidence type="ECO:0000256" key="1">
    <source>
        <dbReference type="ARBA" id="ARBA00004651"/>
    </source>
</evidence>
<keyword evidence="4 6" id="KW-1133">Transmembrane helix</keyword>
<dbReference type="Proteomes" id="UP001516023">
    <property type="component" value="Unassembled WGS sequence"/>
</dbReference>
<proteinExistence type="predicted"/>
<dbReference type="InterPro" id="IPR032816">
    <property type="entry name" value="VTT_dom"/>
</dbReference>
<comment type="caution">
    <text evidence="9">The sequence shown here is derived from an EMBL/GenBank/DDBJ whole genome shotgun (WGS) entry which is preliminary data.</text>
</comment>
<keyword evidence="7" id="KW-0732">Signal</keyword>
<feature type="transmembrane region" description="Helical" evidence="6">
    <location>
        <begin position="290"/>
        <end position="310"/>
    </location>
</feature>
<evidence type="ECO:0000313" key="9">
    <source>
        <dbReference type="EMBL" id="KAL3805801.1"/>
    </source>
</evidence>
<dbReference type="AlphaFoldDB" id="A0ABD3R1S6"/>
<keyword evidence="5 6" id="KW-0472">Membrane</keyword>
<evidence type="ECO:0000256" key="2">
    <source>
        <dbReference type="ARBA" id="ARBA00022475"/>
    </source>
</evidence>
<evidence type="ECO:0000259" key="8">
    <source>
        <dbReference type="Pfam" id="PF09335"/>
    </source>
</evidence>
<dbReference type="PANTHER" id="PTHR12677">
    <property type="entry name" value="GOLGI APPARATUS MEMBRANE PROTEIN TVP38-RELATED"/>
    <property type="match status" value="1"/>
</dbReference>
<keyword evidence="3 6" id="KW-0812">Transmembrane</keyword>
<evidence type="ECO:0000256" key="7">
    <source>
        <dbReference type="SAM" id="SignalP"/>
    </source>
</evidence>
<gene>
    <name evidence="9" type="ORF">HJC23_007762</name>
</gene>
<feature type="chain" id="PRO_5044897190" description="VTT domain-containing protein" evidence="7">
    <location>
        <begin position="20"/>
        <end position="323"/>
    </location>
</feature>
<dbReference type="PANTHER" id="PTHR12677:SF59">
    <property type="entry name" value="GOLGI APPARATUS MEMBRANE PROTEIN TVP38-RELATED"/>
    <property type="match status" value="1"/>
</dbReference>
<evidence type="ECO:0000256" key="6">
    <source>
        <dbReference type="SAM" id="Phobius"/>
    </source>
</evidence>
<sequence length="323" mass="35527">MRTLFIFLTALQRIGTGSSFHHAAVPIVTTSRLPVSRHRLLSPIKWSPRGTVSFVYRGESRHCERTTVGLHTAPWIQQRHAIKAAAAAAAAAALMCITVGVFPSPCHASTNLQIPSPANMQQSLVSILDNLSNSGPRGMIVYTLSFLLWTMTVGVTTPVETAAGMAFPLVKSIPLSAIGKIGGAFLQYSLSKYIFRDWARRKMKDNEWMQKIDSSFQSHPFRVALIWRFSPLPEFVKNIGPSLVPTLKTRYQILATLVHGLPFTVLWSIMGNEAAGVARGKGASAVLKRMVAIISWIGLFVSPTLFGWWIKGLGESEKEAKDR</sequence>
<keyword evidence="10" id="KW-1185">Reference proteome</keyword>
<feature type="transmembrane region" description="Helical" evidence="6">
    <location>
        <begin position="177"/>
        <end position="195"/>
    </location>
</feature>
<accession>A0ABD3R1S6</accession>
<organism evidence="9 10">
    <name type="scientific">Cyclotella cryptica</name>
    <dbReference type="NCBI Taxonomy" id="29204"/>
    <lineage>
        <taxon>Eukaryota</taxon>
        <taxon>Sar</taxon>
        <taxon>Stramenopiles</taxon>
        <taxon>Ochrophyta</taxon>
        <taxon>Bacillariophyta</taxon>
        <taxon>Coscinodiscophyceae</taxon>
        <taxon>Thalassiosirophycidae</taxon>
        <taxon>Stephanodiscales</taxon>
        <taxon>Stephanodiscaceae</taxon>
        <taxon>Cyclotella</taxon>
    </lineage>
</organism>
<dbReference type="InterPro" id="IPR015414">
    <property type="entry name" value="TMEM64"/>
</dbReference>
<evidence type="ECO:0000256" key="5">
    <source>
        <dbReference type="ARBA" id="ARBA00023136"/>
    </source>
</evidence>
<feature type="domain" description="VTT" evidence="8">
    <location>
        <begin position="158"/>
        <end position="272"/>
    </location>
</feature>
<name>A0ABD3R1S6_9STRA</name>
<reference evidence="9 10" key="1">
    <citation type="journal article" date="2020" name="G3 (Bethesda)">
        <title>Improved Reference Genome for Cyclotella cryptica CCMP332, a Model for Cell Wall Morphogenesis, Salinity Adaptation, and Lipid Production in Diatoms (Bacillariophyta).</title>
        <authorList>
            <person name="Roberts W.R."/>
            <person name="Downey K.M."/>
            <person name="Ruck E.C."/>
            <person name="Traller J.C."/>
            <person name="Alverson A.J."/>
        </authorList>
    </citation>
    <scope>NUCLEOTIDE SEQUENCE [LARGE SCALE GENOMIC DNA]</scope>
    <source>
        <strain evidence="9 10">CCMP332</strain>
    </source>
</reference>
<evidence type="ECO:0000256" key="4">
    <source>
        <dbReference type="ARBA" id="ARBA00022989"/>
    </source>
</evidence>
<keyword evidence="2" id="KW-1003">Cell membrane</keyword>
<feature type="transmembrane region" description="Helical" evidence="6">
    <location>
        <begin position="139"/>
        <end position="157"/>
    </location>
</feature>